<name>A0A927CU81_9BACL</name>
<keyword evidence="3" id="KW-1185">Reference proteome</keyword>
<dbReference type="EMBL" id="JACXIY010000045">
    <property type="protein sequence ID" value="MBD2872316.1"/>
    <property type="molecule type" value="Genomic_DNA"/>
</dbReference>
<accession>A0A927CU81</accession>
<gene>
    <name evidence="2" type="ORF">IDH41_27415</name>
</gene>
<protein>
    <submittedName>
        <fullName evidence="2">Uncharacterized protein</fullName>
    </submittedName>
</protein>
<dbReference type="AlphaFoldDB" id="A0A927CU81"/>
<dbReference type="RefSeq" id="WP_190866886.1">
    <property type="nucleotide sequence ID" value="NZ_JACXIY010000045.1"/>
</dbReference>
<reference evidence="2" key="1">
    <citation type="submission" date="2020-09" db="EMBL/GenBank/DDBJ databases">
        <title>A novel bacterium of genus Paenibacillus, isolated from South China Sea.</title>
        <authorList>
            <person name="Huang H."/>
            <person name="Mo K."/>
            <person name="Hu Y."/>
        </authorList>
    </citation>
    <scope>NUCLEOTIDE SEQUENCE</scope>
    <source>
        <strain evidence="2">IB182493</strain>
    </source>
</reference>
<feature type="region of interest" description="Disordered" evidence="1">
    <location>
        <begin position="45"/>
        <end position="67"/>
    </location>
</feature>
<proteinExistence type="predicted"/>
<organism evidence="2 3">
    <name type="scientific">Paenibacillus arenilitoris</name>
    <dbReference type="NCBI Taxonomy" id="2772299"/>
    <lineage>
        <taxon>Bacteria</taxon>
        <taxon>Bacillati</taxon>
        <taxon>Bacillota</taxon>
        <taxon>Bacilli</taxon>
        <taxon>Bacillales</taxon>
        <taxon>Paenibacillaceae</taxon>
        <taxon>Paenibacillus</taxon>
    </lineage>
</organism>
<feature type="compositionally biased region" description="Basic and acidic residues" evidence="1">
    <location>
        <begin position="58"/>
        <end position="67"/>
    </location>
</feature>
<evidence type="ECO:0000313" key="2">
    <source>
        <dbReference type="EMBL" id="MBD2872316.1"/>
    </source>
</evidence>
<comment type="caution">
    <text evidence="2">The sequence shown here is derived from an EMBL/GenBank/DDBJ whole genome shotgun (WGS) entry which is preliminary data.</text>
</comment>
<evidence type="ECO:0000256" key="1">
    <source>
        <dbReference type="SAM" id="MobiDB-lite"/>
    </source>
</evidence>
<dbReference type="Proteomes" id="UP000632125">
    <property type="component" value="Unassembled WGS sequence"/>
</dbReference>
<evidence type="ECO:0000313" key="3">
    <source>
        <dbReference type="Proteomes" id="UP000632125"/>
    </source>
</evidence>
<sequence length="89" mass="9660">MKESLPFGWMTYMRPGDLAERGVHGSNSLQLEKRRTAAFFRAGPALAGSPSQRPPAKAAERQEPAVGDVKSDCRLSASLFLTKGIDIDL</sequence>